<name>A0A382X0S6_9ZZZZ</name>
<proteinExistence type="predicted"/>
<feature type="non-terminal residue" evidence="1">
    <location>
        <position position="1"/>
    </location>
</feature>
<sequence length="63" mass="7253">MVIHIAPIGESTGDVLEWIREVTPVTKIYLIHSKKSKETNFPKKARELEKDIHKIRPSAEVIM</sequence>
<evidence type="ECO:0000313" key="1">
    <source>
        <dbReference type="EMBL" id="SVD64817.1"/>
    </source>
</evidence>
<feature type="non-terminal residue" evidence="1">
    <location>
        <position position="63"/>
    </location>
</feature>
<dbReference type="EMBL" id="UINC01164134">
    <property type="protein sequence ID" value="SVD64817.1"/>
    <property type="molecule type" value="Genomic_DNA"/>
</dbReference>
<protein>
    <submittedName>
        <fullName evidence="1">Uncharacterized protein</fullName>
    </submittedName>
</protein>
<gene>
    <name evidence="1" type="ORF">METZ01_LOCUS417671</name>
</gene>
<dbReference type="AlphaFoldDB" id="A0A382X0S6"/>
<accession>A0A382X0S6</accession>
<organism evidence="1">
    <name type="scientific">marine metagenome</name>
    <dbReference type="NCBI Taxonomy" id="408172"/>
    <lineage>
        <taxon>unclassified sequences</taxon>
        <taxon>metagenomes</taxon>
        <taxon>ecological metagenomes</taxon>
    </lineage>
</organism>
<reference evidence="1" key="1">
    <citation type="submission" date="2018-05" db="EMBL/GenBank/DDBJ databases">
        <authorList>
            <person name="Lanie J.A."/>
            <person name="Ng W.-L."/>
            <person name="Kazmierczak K.M."/>
            <person name="Andrzejewski T.M."/>
            <person name="Davidsen T.M."/>
            <person name="Wayne K.J."/>
            <person name="Tettelin H."/>
            <person name="Glass J.I."/>
            <person name="Rusch D."/>
            <person name="Podicherti R."/>
            <person name="Tsui H.-C.T."/>
            <person name="Winkler M.E."/>
        </authorList>
    </citation>
    <scope>NUCLEOTIDE SEQUENCE</scope>
</reference>